<evidence type="ECO:0000256" key="5">
    <source>
        <dbReference type="ARBA" id="ARBA00023237"/>
    </source>
</evidence>
<proteinExistence type="inferred from homology"/>
<feature type="signal peptide" evidence="6">
    <location>
        <begin position="1"/>
        <end position="21"/>
    </location>
</feature>
<evidence type="ECO:0000256" key="3">
    <source>
        <dbReference type="ARBA" id="ARBA00022729"/>
    </source>
</evidence>
<evidence type="ECO:0000256" key="1">
    <source>
        <dbReference type="ARBA" id="ARBA00004442"/>
    </source>
</evidence>
<keyword evidence="5" id="KW-0998">Cell outer membrane</keyword>
<dbReference type="GO" id="GO:0009279">
    <property type="term" value="C:cell outer membrane"/>
    <property type="evidence" value="ECO:0007669"/>
    <property type="project" value="UniProtKB-SubCell"/>
</dbReference>
<evidence type="ECO:0008006" key="10">
    <source>
        <dbReference type="Google" id="ProtNLM"/>
    </source>
</evidence>
<dbReference type="InterPro" id="IPR011990">
    <property type="entry name" value="TPR-like_helical_dom_sf"/>
</dbReference>
<evidence type="ECO:0000256" key="6">
    <source>
        <dbReference type="SAM" id="SignalP"/>
    </source>
</evidence>
<evidence type="ECO:0000313" key="9">
    <source>
        <dbReference type="EMBL" id="SBV97733.1"/>
    </source>
</evidence>
<reference evidence="9" key="1">
    <citation type="submission" date="2016-04" db="EMBL/GenBank/DDBJ databases">
        <authorList>
            <person name="Evans L.H."/>
            <person name="Alamgir A."/>
            <person name="Owens N."/>
            <person name="Weber N.D."/>
            <person name="Virtaneva K."/>
            <person name="Barbian K."/>
            <person name="Babar A."/>
            <person name="Rosenke K."/>
        </authorList>
    </citation>
    <scope>NUCLEOTIDE SEQUENCE</scope>
    <source>
        <strain evidence="9">86-1</strain>
    </source>
</reference>
<comment type="subcellular location">
    <subcellularLocation>
        <location evidence="1">Cell outer membrane</location>
    </subcellularLocation>
</comment>
<feature type="domain" description="SusD-like N-terminal" evidence="8">
    <location>
        <begin position="108"/>
        <end position="233"/>
    </location>
</feature>
<evidence type="ECO:0000256" key="4">
    <source>
        <dbReference type="ARBA" id="ARBA00023136"/>
    </source>
</evidence>
<dbReference type="AlphaFoldDB" id="A0A212JE63"/>
<evidence type="ECO:0000259" key="8">
    <source>
        <dbReference type="Pfam" id="PF14322"/>
    </source>
</evidence>
<dbReference type="Pfam" id="PF07980">
    <property type="entry name" value="SusD_RagB"/>
    <property type="match status" value="1"/>
</dbReference>
<sequence length="550" mass="62466">MNMKNIILSVFTVFSLFFANACMDLDKEPLDIISDDAVFKDEALTKAYLYKIYGYMPCGYGLFVEGGANVLTGMGITDLLDGSTDLLRSPAGWNESNGVMIPGTISASYNPLETWGRSYEVIRKVNNLIAGLTNDSPLSEDFKTRVMAEARFVRAFIYFDLVRRYGDVPLIKELQHFDNLQELMVPRTPISDIYDFIDSELEQIGDILPYAKDITVAEHGRVSREAAWALNGRAMLFAERYARSALFSNKVIEGDHFILDPDYNALFQSHGGNKEVIFEVMFDGVNKGHACDNLYMPPSIDNGWGSQTNPTQELVDAYEMLDGTPFDWSNPAHAANPYDGRDKRLQASIIVDGSVFKNKVIRTGYLMPDDGLGLVERTYSGYYIRKFLDETLPFEKLNFMGSITSWKEIRLAEVLLNYAEAQNEANSGPDASVYETMRLVRERAGLPALPSGLNQTQMKERIMQERKVELAFEGHRFWDLRRWKLAESVLNNKYFHGMKITEDDNGVKTYEKFELNMLPKQVFLPKHYLMPIHQGELEKNPNLGNNNPGY</sequence>
<name>A0A212JE63_9BACT</name>
<evidence type="ECO:0000259" key="7">
    <source>
        <dbReference type="Pfam" id="PF07980"/>
    </source>
</evidence>
<dbReference type="InterPro" id="IPR033985">
    <property type="entry name" value="SusD-like_N"/>
</dbReference>
<comment type="similarity">
    <text evidence="2">Belongs to the SusD family.</text>
</comment>
<organism evidence="9">
    <name type="scientific">uncultured Dysgonomonas sp</name>
    <dbReference type="NCBI Taxonomy" id="206096"/>
    <lineage>
        <taxon>Bacteria</taxon>
        <taxon>Pseudomonadati</taxon>
        <taxon>Bacteroidota</taxon>
        <taxon>Bacteroidia</taxon>
        <taxon>Bacteroidales</taxon>
        <taxon>Dysgonomonadaceae</taxon>
        <taxon>Dysgonomonas</taxon>
        <taxon>environmental samples</taxon>
    </lineage>
</organism>
<dbReference type="Gene3D" id="1.25.40.390">
    <property type="match status" value="1"/>
</dbReference>
<accession>A0A212JE63</accession>
<dbReference type="InterPro" id="IPR012944">
    <property type="entry name" value="SusD_RagB_dom"/>
</dbReference>
<protein>
    <recommendedName>
        <fullName evidence="10">RagB/SusD family nutrient uptake outer membrane protein</fullName>
    </recommendedName>
</protein>
<dbReference type="SUPFAM" id="SSF48452">
    <property type="entry name" value="TPR-like"/>
    <property type="match status" value="1"/>
</dbReference>
<dbReference type="Pfam" id="PF14322">
    <property type="entry name" value="SusD-like_3"/>
    <property type="match status" value="1"/>
</dbReference>
<feature type="domain" description="RagB/SusD" evidence="7">
    <location>
        <begin position="274"/>
        <end position="550"/>
    </location>
</feature>
<keyword evidence="4" id="KW-0472">Membrane</keyword>
<evidence type="ECO:0000256" key="2">
    <source>
        <dbReference type="ARBA" id="ARBA00006275"/>
    </source>
</evidence>
<feature type="chain" id="PRO_5012736059" description="RagB/SusD family nutrient uptake outer membrane protein" evidence="6">
    <location>
        <begin position="22"/>
        <end position="550"/>
    </location>
</feature>
<keyword evidence="3 6" id="KW-0732">Signal</keyword>
<gene>
    <name evidence="9" type="ORF">KL86DYS1_11986</name>
</gene>
<dbReference type="EMBL" id="FLUM01000001">
    <property type="protein sequence ID" value="SBV97733.1"/>
    <property type="molecule type" value="Genomic_DNA"/>
</dbReference>
<dbReference type="CDD" id="cd08977">
    <property type="entry name" value="SusD"/>
    <property type="match status" value="1"/>
</dbReference>